<dbReference type="InterPro" id="IPR043128">
    <property type="entry name" value="Rev_trsase/Diguanyl_cyclase"/>
</dbReference>
<evidence type="ECO:0000259" key="6">
    <source>
        <dbReference type="PROSITE" id="PS50887"/>
    </source>
</evidence>
<dbReference type="InterPro" id="IPR035965">
    <property type="entry name" value="PAS-like_dom_sf"/>
</dbReference>
<dbReference type="NCBIfam" id="TIGR00229">
    <property type="entry name" value="sensory_box"/>
    <property type="match status" value="1"/>
</dbReference>
<dbReference type="PROSITE" id="PS50110">
    <property type="entry name" value="RESPONSE_REGULATORY"/>
    <property type="match status" value="1"/>
</dbReference>
<dbReference type="RefSeq" id="WP_350401404.1">
    <property type="nucleotide sequence ID" value="NZ_JBELOE010000152.1"/>
</dbReference>
<keyword evidence="1" id="KW-0597">Phosphoprotein</keyword>
<dbReference type="PANTHER" id="PTHR44757">
    <property type="entry name" value="DIGUANYLATE CYCLASE DGCP"/>
    <property type="match status" value="1"/>
</dbReference>
<comment type="caution">
    <text evidence="7">The sequence shown here is derived from an EMBL/GenBank/DDBJ whole genome shotgun (WGS) entry which is preliminary data.</text>
</comment>
<accession>A0ABV1RFU9</accession>
<dbReference type="Proteomes" id="UP001467690">
    <property type="component" value="Unassembled WGS sequence"/>
</dbReference>
<dbReference type="SMART" id="SM00091">
    <property type="entry name" value="PAS"/>
    <property type="match status" value="2"/>
</dbReference>
<dbReference type="SMART" id="SM00448">
    <property type="entry name" value="REC"/>
    <property type="match status" value="1"/>
</dbReference>
<dbReference type="Gene3D" id="3.30.450.20">
    <property type="entry name" value="PAS domain"/>
    <property type="match status" value="1"/>
</dbReference>
<name>A0ABV1RFU9_9ALTE</name>
<dbReference type="SMART" id="SM00052">
    <property type="entry name" value="EAL"/>
    <property type="match status" value="1"/>
</dbReference>
<proteinExistence type="predicted"/>
<dbReference type="SUPFAM" id="SSF55785">
    <property type="entry name" value="PYP-like sensor domain (PAS domain)"/>
    <property type="match status" value="2"/>
</dbReference>
<dbReference type="Pfam" id="PF00072">
    <property type="entry name" value="Response_reg"/>
    <property type="match status" value="1"/>
</dbReference>
<dbReference type="Gene3D" id="3.30.70.270">
    <property type="match status" value="1"/>
</dbReference>
<sequence length="821" mass="92502">MFLTQNNLHAATILVVDDEEINRLILQEAVANLGHVYAASSGIEAIRLAHHYKPDLILLDIEMPGMDGFEVCSQLKKSVETKDCIVIFVTGHTEPVFEERCLLAGAVDFIPKPIHSSVCAARVQIHIRLMRSMQMLSMAQHSLKTLVSQVPVFISYWSANWHNDYCNDFEGNWFDLTANEMSSMAIEEVFPLRLVSLVKNAADNVKDSPEYFEVTIESQHLIGHVSIIQSEKNLRSNGHKGYLVTLYDQTEQKNAELALFEEKERLKVTLQSIGDAVIVTDIEGKITFMNPIAERMTGWLEKRATGKPIEEVMELRDPDTNYMMSNPIYLALDEKRSVAMALNCQLRSADGNIYRVEDSAAPIKDANGEIRGAIIVFHDVSEAMTMAMKMSHLANHDQLTDLPNRTLLYDRLSYACNAATKKNEKVAFMLIDVDHFKVLNDSQGHQVGDQLLRKMAQRLSDVINSDWTLARLGGDEFVLLVPQLKQLESVASISNYVHEILEKPFIIDDQDIQINVSIGVSIYPDDAQDHDTIMRHADVAMYKAKNDGRRHTCFFSEELEKQMVQRFKLETYIREALKKQTLMAYFQPKVDLITGRVIGAEALARLKGSDGQIISPNEFIPLAEEAGLIQELGRQMIVMSCKCVQKLLACNIRLPISVNVTSAQFVSPDFISSVQNIISDYNIPSHLIELELTESALVDDSDDVYERLKSFKDVGIAISIDDFGTGYSSLSYLRKFDLDELKIDQSFIRDMHENASSEAIVKTIISLATAMELNLVAEGIELEVHKLRLIELGCKKGQGFLFSRPVPEPMFIEYVLAKHSQ</sequence>
<dbReference type="SUPFAM" id="SSF52172">
    <property type="entry name" value="CheY-like"/>
    <property type="match status" value="1"/>
</dbReference>
<evidence type="ECO:0000259" key="3">
    <source>
        <dbReference type="PROSITE" id="PS50112"/>
    </source>
</evidence>
<dbReference type="PROSITE" id="PS50883">
    <property type="entry name" value="EAL"/>
    <property type="match status" value="1"/>
</dbReference>
<dbReference type="InterPro" id="IPR052155">
    <property type="entry name" value="Biofilm_reg_signaling"/>
</dbReference>
<dbReference type="PROSITE" id="PS50113">
    <property type="entry name" value="PAC"/>
    <property type="match status" value="1"/>
</dbReference>
<dbReference type="InterPro" id="IPR011006">
    <property type="entry name" value="CheY-like_superfamily"/>
</dbReference>
<dbReference type="InterPro" id="IPR000700">
    <property type="entry name" value="PAS-assoc_C"/>
</dbReference>
<evidence type="ECO:0000259" key="5">
    <source>
        <dbReference type="PROSITE" id="PS50883"/>
    </source>
</evidence>
<gene>
    <name evidence="7" type="ORF">ABS311_07925</name>
</gene>
<dbReference type="InterPro" id="IPR000160">
    <property type="entry name" value="GGDEF_dom"/>
</dbReference>
<feature type="domain" description="EAL" evidence="5">
    <location>
        <begin position="566"/>
        <end position="819"/>
    </location>
</feature>
<evidence type="ECO:0000313" key="7">
    <source>
        <dbReference type="EMBL" id="MER2491809.1"/>
    </source>
</evidence>
<dbReference type="CDD" id="cd01948">
    <property type="entry name" value="EAL"/>
    <property type="match status" value="1"/>
</dbReference>
<dbReference type="PROSITE" id="PS50112">
    <property type="entry name" value="PAS"/>
    <property type="match status" value="1"/>
</dbReference>
<dbReference type="InterPro" id="IPR029787">
    <property type="entry name" value="Nucleotide_cyclase"/>
</dbReference>
<dbReference type="SUPFAM" id="SSF55073">
    <property type="entry name" value="Nucleotide cyclase"/>
    <property type="match status" value="1"/>
</dbReference>
<dbReference type="Gene3D" id="3.20.20.450">
    <property type="entry name" value="EAL domain"/>
    <property type="match status" value="1"/>
</dbReference>
<dbReference type="InterPro" id="IPR013767">
    <property type="entry name" value="PAS_fold"/>
</dbReference>
<dbReference type="Pfam" id="PF00563">
    <property type="entry name" value="EAL"/>
    <property type="match status" value="1"/>
</dbReference>
<dbReference type="InterPro" id="IPR001789">
    <property type="entry name" value="Sig_transdc_resp-reg_receiver"/>
</dbReference>
<dbReference type="CDD" id="cd00130">
    <property type="entry name" value="PAS"/>
    <property type="match status" value="1"/>
</dbReference>
<dbReference type="Pfam" id="PF00989">
    <property type="entry name" value="PAS"/>
    <property type="match status" value="1"/>
</dbReference>
<feature type="domain" description="Response regulatory" evidence="2">
    <location>
        <begin position="12"/>
        <end position="127"/>
    </location>
</feature>
<dbReference type="Pfam" id="PF00990">
    <property type="entry name" value="GGDEF"/>
    <property type="match status" value="1"/>
</dbReference>
<dbReference type="InterPro" id="IPR035919">
    <property type="entry name" value="EAL_sf"/>
</dbReference>
<dbReference type="CDD" id="cd01949">
    <property type="entry name" value="GGDEF"/>
    <property type="match status" value="1"/>
</dbReference>
<evidence type="ECO:0000259" key="2">
    <source>
        <dbReference type="PROSITE" id="PS50110"/>
    </source>
</evidence>
<dbReference type="Gene3D" id="3.40.50.2300">
    <property type="match status" value="1"/>
</dbReference>
<dbReference type="NCBIfam" id="TIGR00254">
    <property type="entry name" value="GGDEF"/>
    <property type="match status" value="1"/>
</dbReference>
<evidence type="ECO:0000313" key="8">
    <source>
        <dbReference type="Proteomes" id="UP001467690"/>
    </source>
</evidence>
<feature type="domain" description="GGDEF" evidence="6">
    <location>
        <begin position="424"/>
        <end position="557"/>
    </location>
</feature>
<feature type="modified residue" description="4-aspartylphosphate" evidence="1">
    <location>
        <position position="60"/>
    </location>
</feature>
<dbReference type="SUPFAM" id="SSF141868">
    <property type="entry name" value="EAL domain-like"/>
    <property type="match status" value="1"/>
</dbReference>
<keyword evidence="8" id="KW-1185">Reference proteome</keyword>
<dbReference type="InterPro" id="IPR001610">
    <property type="entry name" value="PAC"/>
</dbReference>
<feature type="domain" description="PAS" evidence="3">
    <location>
        <begin position="262"/>
        <end position="335"/>
    </location>
</feature>
<dbReference type="EMBL" id="JBELOE010000152">
    <property type="protein sequence ID" value="MER2491809.1"/>
    <property type="molecule type" value="Genomic_DNA"/>
</dbReference>
<evidence type="ECO:0000259" key="4">
    <source>
        <dbReference type="PROSITE" id="PS50113"/>
    </source>
</evidence>
<dbReference type="SMART" id="SM00267">
    <property type="entry name" value="GGDEF"/>
    <property type="match status" value="1"/>
</dbReference>
<organism evidence="7 8">
    <name type="scientific">Catenovulum sediminis</name>
    <dbReference type="NCBI Taxonomy" id="1740262"/>
    <lineage>
        <taxon>Bacteria</taxon>
        <taxon>Pseudomonadati</taxon>
        <taxon>Pseudomonadota</taxon>
        <taxon>Gammaproteobacteria</taxon>
        <taxon>Alteromonadales</taxon>
        <taxon>Alteromonadaceae</taxon>
        <taxon>Catenovulum</taxon>
    </lineage>
</organism>
<evidence type="ECO:0000256" key="1">
    <source>
        <dbReference type="PROSITE-ProRule" id="PRU00169"/>
    </source>
</evidence>
<protein>
    <submittedName>
        <fullName evidence="7">EAL domain-containing protein</fullName>
    </submittedName>
</protein>
<dbReference type="InterPro" id="IPR000014">
    <property type="entry name" value="PAS"/>
</dbReference>
<reference evidence="7 8" key="1">
    <citation type="submission" date="2024-06" db="EMBL/GenBank/DDBJ databases">
        <authorList>
            <person name="Chen R.Y."/>
        </authorList>
    </citation>
    <scope>NUCLEOTIDE SEQUENCE [LARGE SCALE GENOMIC DNA]</scope>
    <source>
        <strain evidence="7 8">D2</strain>
    </source>
</reference>
<dbReference type="SMART" id="SM00086">
    <property type="entry name" value="PAC"/>
    <property type="match status" value="1"/>
</dbReference>
<feature type="domain" description="PAC" evidence="4">
    <location>
        <begin position="340"/>
        <end position="392"/>
    </location>
</feature>
<dbReference type="InterPro" id="IPR001633">
    <property type="entry name" value="EAL_dom"/>
</dbReference>
<dbReference type="PROSITE" id="PS50887">
    <property type="entry name" value="GGDEF"/>
    <property type="match status" value="1"/>
</dbReference>
<dbReference type="PANTHER" id="PTHR44757:SF4">
    <property type="entry name" value="DIGUANYLATE CYCLASE DGCE-RELATED"/>
    <property type="match status" value="1"/>
</dbReference>